<dbReference type="InterPro" id="IPR012296">
    <property type="entry name" value="Nuclease_put_TT1808"/>
</dbReference>
<evidence type="ECO:0000313" key="3">
    <source>
        <dbReference type="Proteomes" id="UP000254437"/>
    </source>
</evidence>
<gene>
    <name evidence="2" type="ORF">NCTC10359_01294</name>
</gene>
<evidence type="ECO:0000259" key="1">
    <source>
        <dbReference type="Pfam" id="PF05685"/>
    </source>
</evidence>
<evidence type="ECO:0000313" key="2">
    <source>
        <dbReference type="EMBL" id="STZ62889.1"/>
    </source>
</evidence>
<organism evidence="2 3">
    <name type="scientific">Moraxella lacunata</name>
    <dbReference type="NCBI Taxonomy" id="477"/>
    <lineage>
        <taxon>Bacteria</taxon>
        <taxon>Pseudomonadati</taxon>
        <taxon>Pseudomonadota</taxon>
        <taxon>Gammaproteobacteria</taxon>
        <taxon>Moraxellales</taxon>
        <taxon>Moraxellaceae</taxon>
        <taxon>Moraxella</taxon>
    </lineage>
</organism>
<sequence>MGSLPQTYISEQMYLEQYANDDTHRYEYIDGQVYAMAGASRNHNILTVNLVSLLKAHLKGTSCTPFVSDMKVKADERYYYPDVVVDCSDTKDNILTEPVLIMEVLSSSTANIDRYVKLQDYQKIPTLQEYVLLEQDFMVVTVYRKADDWKASIYQKDDDVPLDSIGLTLTMKEVYEQVAIKPILTIL</sequence>
<dbReference type="EMBL" id="UGQU01000002">
    <property type="protein sequence ID" value="STZ62889.1"/>
    <property type="molecule type" value="Genomic_DNA"/>
</dbReference>
<dbReference type="Gene3D" id="3.90.1570.10">
    <property type="entry name" value="tt1808, chain A"/>
    <property type="match status" value="1"/>
</dbReference>
<name>A0A378TPU2_MORLA</name>
<protein>
    <submittedName>
        <fullName evidence="2">Uncharacterized protein conserved in cyanobacteria</fullName>
    </submittedName>
</protein>
<dbReference type="RefSeq" id="WP_115006714.1">
    <property type="nucleotide sequence ID" value="NZ_UGQU01000002.1"/>
</dbReference>
<accession>A0A378TPU2</accession>
<dbReference type="SUPFAM" id="SSF52980">
    <property type="entry name" value="Restriction endonuclease-like"/>
    <property type="match status" value="1"/>
</dbReference>
<dbReference type="Proteomes" id="UP000254437">
    <property type="component" value="Unassembled WGS sequence"/>
</dbReference>
<feature type="domain" description="Putative restriction endonuclease" evidence="1">
    <location>
        <begin position="14"/>
        <end position="171"/>
    </location>
</feature>
<dbReference type="Pfam" id="PF05685">
    <property type="entry name" value="Uma2"/>
    <property type="match status" value="1"/>
</dbReference>
<dbReference type="CDD" id="cd06260">
    <property type="entry name" value="DUF820-like"/>
    <property type="match status" value="1"/>
</dbReference>
<dbReference type="InterPro" id="IPR008538">
    <property type="entry name" value="Uma2"/>
</dbReference>
<dbReference type="AlphaFoldDB" id="A0A378TPU2"/>
<reference evidence="2 3" key="1">
    <citation type="submission" date="2018-06" db="EMBL/GenBank/DDBJ databases">
        <authorList>
            <consortium name="Pathogen Informatics"/>
            <person name="Doyle S."/>
        </authorList>
    </citation>
    <scope>NUCLEOTIDE SEQUENCE [LARGE SCALE GENOMIC DNA]</scope>
    <source>
        <strain evidence="2 3">NCTC10359</strain>
    </source>
</reference>
<proteinExistence type="predicted"/>
<dbReference type="PANTHER" id="PTHR36558">
    <property type="entry name" value="GLR1098 PROTEIN"/>
    <property type="match status" value="1"/>
</dbReference>
<dbReference type="PANTHER" id="PTHR36558:SF1">
    <property type="entry name" value="RESTRICTION ENDONUCLEASE DOMAIN-CONTAINING PROTEIN-RELATED"/>
    <property type="match status" value="1"/>
</dbReference>
<dbReference type="InterPro" id="IPR011335">
    <property type="entry name" value="Restrct_endonuc-II-like"/>
</dbReference>